<keyword evidence="6" id="KW-0443">Lipid metabolism</keyword>
<evidence type="ECO:0000256" key="3">
    <source>
        <dbReference type="ARBA" id="ARBA00014923"/>
    </source>
</evidence>
<dbReference type="STRING" id="685588.A0A067T4Y4"/>
<dbReference type="OrthoDB" id="2418081at2759"/>
<dbReference type="InterPro" id="IPR050565">
    <property type="entry name" value="LYPA1-2/EST-like"/>
</dbReference>
<keyword evidence="5" id="KW-0378">Hydrolase</keyword>
<evidence type="ECO:0000256" key="6">
    <source>
        <dbReference type="ARBA" id="ARBA00022832"/>
    </source>
</evidence>
<comment type="catalytic activity">
    <reaction evidence="9">
        <text>S-hexadecanoyl-L-cysteinyl-[protein] + H2O = L-cysteinyl-[protein] + hexadecanoate + H(+)</text>
        <dbReference type="Rhea" id="RHEA:19233"/>
        <dbReference type="Rhea" id="RHEA-COMP:10131"/>
        <dbReference type="Rhea" id="RHEA-COMP:11032"/>
        <dbReference type="ChEBI" id="CHEBI:7896"/>
        <dbReference type="ChEBI" id="CHEBI:15377"/>
        <dbReference type="ChEBI" id="CHEBI:15378"/>
        <dbReference type="ChEBI" id="CHEBI:29950"/>
        <dbReference type="ChEBI" id="CHEBI:74151"/>
        <dbReference type="EC" id="3.1.2.22"/>
    </reaction>
</comment>
<evidence type="ECO:0000313" key="11">
    <source>
        <dbReference type="EMBL" id="KDR78201.1"/>
    </source>
</evidence>
<dbReference type="PANTHER" id="PTHR10655:SF17">
    <property type="entry name" value="LYSOPHOSPHOLIPASE-LIKE PROTEIN 1"/>
    <property type="match status" value="1"/>
</dbReference>
<protein>
    <recommendedName>
        <fullName evidence="3">Acyl-protein thioesterase 1</fullName>
        <ecNumber evidence="2">3.1.2.22</ecNumber>
    </recommendedName>
    <alternativeName>
        <fullName evidence="8">Palmitoyl-protein hydrolase</fullName>
    </alternativeName>
</protein>
<accession>A0A067T4Y4</accession>
<dbReference type="InterPro" id="IPR029058">
    <property type="entry name" value="AB_hydrolase_fold"/>
</dbReference>
<feature type="domain" description="Phospholipase/carboxylesterase/thioesterase" evidence="10">
    <location>
        <begin position="2"/>
        <end position="135"/>
    </location>
</feature>
<dbReference type="Pfam" id="PF02230">
    <property type="entry name" value="Abhydrolase_2"/>
    <property type="match status" value="1"/>
</dbReference>
<name>A0A067T4Y4_GALM3</name>
<dbReference type="GO" id="GO:0052689">
    <property type="term" value="F:carboxylic ester hydrolase activity"/>
    <property type="evidence" value="ECO:0007669"/>
    <property type="project" value="UniProtKB-KW"/>
</dbReference>
<dbReference type="EC" id="3.1.2.22" evidence="2"/>
<dbReference type="InterPro" id="IPR003140">
    <property type="entry name" value="PLipase/COase/thioEstase"/>
</dbReference>
<evidence type="ECO:0000256" key="5">
    <source>
        <dbReference type="ARBA" id="ARBA00022801"/>
    </source>
</evidence>
<keyword evidence="12" id="KW-1185">Reference proteome</keyword>
<comment type="function">
    <text evidence="7">Hydrolyzes fatty acids from S-acylated cysteine residues in proteins with a strong preference for palmitoylated G-alpha proteins over other acyl substrates. Mediates the deacylation of G-alpha proteins such as GPA1 in vivo, but has weak or no activity toward palmitoylated Ras proteins. Has weak lysophospholipase activity in vitro; however such activity may not exist in vivo.</text>
</comment>
<dbReference type="PANTHER" id="PTHR10655">
    <property type="entry name" value="LYSOPHOSPHOLIPASE-RELATED"/>
    <property type="match status" value="1"/>
</dbReference>
<proteinExistence type="inferred from homology"/>
<evidence type="ECO:0000256" key="9">
    <source>
        <dbReference type="ARBA" id="ARBA00047337"/>
    </source>
</evidence>
<dbReference type="GO" id="GO:0006631">
    <property type="term" value="P:fatty acid metabolic process"/>
    <property type="evidence" value="ECO:0007669"/>
    <property type="project" value="UniProtKB-KW"/>
</dbReference>
<dbReference type="EMBL" id="KL142375">
    <property type="protein sequence ID" value="KDR78201.1"/>
    <property type="molecule type" value="Genomic_DNA"/>
</dbReference>
<evidence type="ECO:0000256" key="8">
    <source>
        <dbReference type="ARBA" id="ARBA00031195"/>
    </source>
</evidence>
<dbReference type="GO" id="GO:0008474">
    <property type="term" value="F:palmitoyl-(protein) hydrolase activity"/>
    <property type="evidence" value="ECO:0007669"/>
    <property type="project" value="UniProtKB-EC"/>
</dbReference>
<sequence>MPVTGMKYRKVSSWFDCYSFDHLNRAEDEKGYYQSVGRINELITKEDKEHGIPSDRVVVGGLSQGGSVAILTMLTTERPLAGLYALSTYVPLRHQIPEIATPFAKMTPILWCHGNADEQVAYDAWKSISRRLTEHLGMPFFATTADPGKQWTREDVKKMHEDPAIPVVSLQHRTYLGLEHWVNMDELHDVGVWISVRVPDLDV</sequence>
<dbReference type="AlphaFoldDB" id="A0A067T4Y4"/>
<evidence type="ECO:0000256" key="1">
    <source>
        <dbReference type="ARBA" id="ARBA00006499"/>
    </source>
</evidence>
<organism evidence="11 12">
    <name type="scientific">Galerina marginata (strain CBS 339.88)</name>
    <dbReference type="NCBI Taxonomy" id="685588"/>
    <lineage>
        <taxon>Eukaryota</taxon>
        <taxon>Fungi</taxon>
        <taxon>Dikarya</taxon>
        <taxon>Basidiomycota</taxon>
        <taxon>Agaricomycotina</taxon>
        <taxon>Agaricomycetes</taxon>
        <taxon>Agaricomycetidae</taxon>
        <taxon>Agaricales</taxon>
        <taxon>Agaricineae</taxon>
        <taxon>Strophariaceae</taxon>
        <taxon>Galerina</taxon>
    </lineage>
</organism>
<dbReference type="GO" id="GO:0005737">
    <property type="term" value="C:cytoplasm"/>
    <property type="evidence" value="ECO:0007669"/>
    <property type="project" value="TreeGrafter"/>
</dbReference>
<dbReference type="HOGENOM" id="CLU_049413_3_7_1"/>
<keyword evidence="6" id="KW-0276">Fatty acid metabolism</keyword>
<evidence type="ECO:0000256" key="2">
    <source>
        <dbReference type="ARBA" id="ARBA00012423"/>
    </source>
</evidence>
<evidence type="ECO:0000256" key="4">
    <source>
        <dbReference type="ARBA" id="ARBA00022487"/>
    </source>
</evidence>
<evidence type="ECO:0000256" key="7">
    <source>
        <dbReference type="ARBA" id="ARBA00029392"/>
    </source>
</evidence>
<keyword evidence="4" id="KW-0719">Serine esterase</keyword>
<evidence type="ECO:0000259" key="10">
    <source>
        <dbReference type="Pfam" id="PF02230"/>
    </source>
</evidence>
<dbReference type="SUPFAM" id="SSF53474">
    <property type="entry name" value="alpha/beta-Hydrolases"/>
    <property type="match status" value="1"/>
</dbReference>
<evidence type="ECO:0000313" key="12">
    <source>
        <dbReference type="Proteomes" id="UP000027222"/>
    </source>
</evidence>
<reference evidence="12" key="1">
    <citation type="journal article" date="2014" name="Proc. Natl. Acad. Sci. U.S.A.">
        <title>Extensive sampling of basidiomycete genomes demonstrates inadequacy of the white-rot/brown-rot paradigm for wood decay fungi.</title>
        <authorList>
            <person name="Riley R."/>
            <person name="Salamov A.A."/>
            <person name="Brown D.W."/>
            <person name="Nagy L.G."/>
            <person name="Floudas D."/>
            <person name="Held B.W."/>
            <person name="Levasseur A."/>
            <person name="Lombard V."/>
            <person name="Morin E."/>
            <person name="Otillar R."/>
            <person name="Lindquist E.A."/>
            <person name="Sun H."/>
            <person name="LaButti K.M."/>
            <person name="Schmutz J."/>
            <person name="Jabbour D."/>
            <person name="Luo H."/>
            <person name="Baker S.E."/>
            <person name="Pisabarro A.G."/>
            <person name="Walton J.D."/>
            <person name="Blanchette R.A."/>
            <person name="Henrissat B."/>
            <person name="Martin F."/>
            <person name="Cullen D."/>
            <person name="Hibbett D.S."/>
            <person name="Grigoriev I.V."/>
        </authorList>
    </citation>
    <scope>NUCLEOTIDE SEQUENCE [LARGE SCALE GENOMIC DNA]</scope>
    <source>
        <strain evidence="12">CBS 339.88</strain>
    </source>
</reference>
<gene>
    <name evidence="11" type="ORF">GALMADRAFT_138327</name>
</gene>
<dbReference type="Proteomes" id="UP000027222">
    <property type="component" value="Unassembled WGS sequence"/>
</dbReference>
<dbReference type="Gene3D" id="3.40.50.1820">
    <property type="entry name" value="alpha/beta hydrolase"/>
    <property type="match status" value="1"/>
</dbReference>
<comment type="similarity">
    <text evidence="1">Belongs to the AB hydrolase superfamily. AB hydrolase 2 family.</text>
</comment>